<dbReference type="Proteomes" id="UP000183047">
    <property type="component" value="Unassembled WGS sequence"/>
</dbReference>
<dbReference type="InterPro" id="IPR051532">
    <property type="entry name" value="Ester_Hydrolysis_Enzymes"/>
</dbReference>
<proteinExistence type="predicted"/>
<dbReference type="AlphaFoldDB" id="A0A1G5CWF7"/>
<dbReference type="Pfam" id="PF13472">
    <property type="entry name" value="Lipase_GDSL_2"/>
    <property type="match status" value="1"/>
</dbReference>
<dbReference type="PANTHER" id="PTHR30383:SF29">
    <property type="entry name" value="SGNH HYDROLASE-TYPE ESTERASE DOMAIN-CONTAINING PROTEIN"/>
    <property type="match status" value="1"/>
</dbReference>
<gene>
    <name evidence="2" type="ORF">SAMN02910451_01262</name>
</gene>
<dbReference type="EMBL" id="FMUR01000007">
    <property type="protein sequence ID" value="SCY06724.1"/>
    <property type="molecule type" value="Genomic_DNA"/>
</dbReference>
<evidence type="ECO:0000313" key="3">
    <source>
        <dbReference type="Proteomes" id="UP000183047"/>
    </source>
</evidence>
<dbReference type="InterPro" id="IPR013830">
    <property type="entry name" value="SGNH_hydro"/>
</dbReference>
<accession>A0A1G5CWF7</accession>
<name>A0A1G5CWF7_9FIRM</name>
<dbReference type="InterPro" id="IPR036514">
    <property type="entry name" value="SGNH_hydro_sf"/>
</dbReference>
<dbReference type="PANTHER" id="PTHR30383">
    <property type="entry name" value="THIOESTERASE 1/PROTEASE 1/LYSOPHOSPHOLIPASE L1"/>
    <property type="match status" value="1"/>
</dbReference>
<evidence type="ECO:0000313" key="2">
    <source>
        <dbReference type="EMBL" id="SCY06724.1"/>
    </source>
</evidence>
<dbReference type="SUPFAM" id="SSF52266">
    <property type="entry name" value="SGNH hydrolase"/>
    <property type="match status" value="1"/>
</dbReference>
<evidence type="ECO:0000259" key="1">
    <source>
        <dbReference type="Pfam" id="PF13472"/>
    </source>
</evidence>
<sequence length="215" mass="24241">MELSKEYKNMKNILAFGDSNTWGLIPGTKERYSNEIRWTGLVQNKLNDTKIIEEGLCGRTTVFEDEIRPFRKGVDTLPLILESASPLDGVIIMLGTNDCKTYYHANPHVIGKGLERCIEEIEKYVAPEKVLVVSPIHLGDDVWQPTKDPEFDTDSVNRSKELANTYKKIAEKRGNTFLAASSYASPSKRDDEHLDEKGHEALATAITRKIEAMQI</sequence>
<dbReference type="Gene3D" id="3.40.50.1110">
    <property type="entry name" value="SGNH hydrolase"/>
    <property type="match status" value="1"/>
</dbReference>
<organism evidence="2 3">
    <name type="scientific">Butyrivibrio hungatei</name>
    <dbReference type="NCBI Taxonomy" id="185008"/>
    <lineage>
        <taxon>Bacteria</taxon>
        <taxon>Bacillati</taxon>
        <taxon>Bacillota</taxon>
        <taxon>Clostridia</taxon>
        <taxon>Lachnospirales</taxon>
        <taxon>Lachnospiraceae</taxon>
        <taxon>Butyrivibrio</taxon>
    </lineage>
</organism>
<keyword evidence="3" id="KW-1185">Reference proteome</keyword>
<protein>
    <submittedName>
        <fullName evidence="2">Lysophospholipase L1</fullName>
    </submittedName>
</protein>
<reference evidence="3" key="1">
    <citation type="submission" date="2016-10" db="EMBL/GenBank/DDBJ databases">
        <authorList>
            <person name="Varghese N."/>
            <person name="Submissions S."/>
        </authorList>
    </citation>
    <scope>NUCLEOTIDE SEQUENCE [LARGE SCALE GENOMIC DNA]</scope>
    <source>
        <strain evidence="3">XBD2006</strain>
    </source>
</reference>
<feature type="domain" description="SGNH hydrolase-type esterase" evidence="1">
    <location>
        <begin position="15"/>
        <end position="201"/>
    </location>
</feature>